<gene>
    <name evidence="1" type="ORF">AWC38_SpisGene21601</name>
</gene>
<protein>
    <submittedName>
        <fullName evidence="1">Uncharacterized protein</fullName>
    </submittedName>
</protein>
<dbReference type="Proteomes" id="UP000225706">
    <property type="component" value="Unassembled WGS sequence"/>
</dbReference>
<organism evidence="1 2">
    <name type="scientific">Stylophora pistillata</name>
    <name type="common">Smooth cauliflower coral</name>
    <dbReference type="NCBI Taxonomy" id="50429"/>
    <lineage>
        <taxon>Eukaryota</taxon>
        <taxon>Metazoa</taxon>
        <taxon>Cnidaria</taxon>
        <taxon>Anthozoa</taxon>
        <taxon>Hexacorallia</taxon>
        <taxon>Scleractinia</taxon>
        <taxon>Astrocoeniina</taxon>
        <taxon>Pocilloporidae</taxon>
        <taxon>Stylophora</taxon>
    </lineage>
</organism>
<name>A0A2B4R7D1_STYPI</name>
<dbReference type="EMBL" id="LSMT01000813">
    <property type="protein sequence ID" value="PFX14254.1"/>
    <property type="molecule type" value="Genomic_DNA"/>
</dbReference>
<evidence type="ECO:0000313" key="2">
    <source>
        <dbReference type="Proteomes" id="UP000225706"/>
    </source>
</evidence>
<proteinExistence type="predicted"/>
<dbReference type="AlphaFoldDB" id="A0A2B4R7D1"/>
<evidence type="ECO:0000313" key="1">
    <source>
        <dbReference type="EMBL" id="PFX14254.1"/>
    </source>
</evidence>
<sequence length="100" mass="10720">MTGPSNLQQILAWMKYFRDGYSNTTSFTNLGVHIVSSVSVGTEPTGPVAMVALMGDPMVVFERLISGLESASALKKIERGHCPGDEVKATEGVTNLLICF</sequence>
<reference evidence="2" key="1">
    <citation type="journal article" date="2017" name="bioRxiv">
        <title>Comparative analysis of the genomes of Stylophora pistillata and Acropora digitifera provides evidence for extensive differences between species of corals.</title>
        <authorList>
            <person name="Voolstra C.R."/>
            <person name="Li Y."/>
            <person name="Liew Y.J."/>
            <person name="Baumgarten S."/>
            <person name="Zoccola D."/>
            <person name="Flot J.-F."/>
            <person name="Tambutte S."/>
            <person name="Allemand D."/>
            <person name="Aranda M."/>
        </authorList>
    </citation>
    <scope>NUCLEOTIDE SEQUENCE [LARGE SCALE GENOMIC DNA]</scope>
</reference>
<comment type="caution">
    <text evidence="1">The sequence shown here is derived from an EMBL/GenBank/DDBJ whole genome shotgun (WGS) entry which is preliminary data.</text>
</comment>
<keyword evidence="2" id="KW-1185">Reference proteome</keyword>
<accession>A0A2B4R7D1</accession>